<feature type="region of interest" description="Disordered" evidence="17">
    <location>
        <begin position="1"/>
        <end position="29"/>
    </location>
</feature>
<dbReference type="GO" id="GO:0006260">
    <property type="term" value="P:DNA replication"/>
    <property type="evidence" value="ECO:0007669"/>
    <property type="project" value="UniProtKB-KW"/>
</dbReference>
<evidence type="ECO:0000256" key="12">
    <source>
        <dbReference type="ARBA" id="ARBA00038905"/>
    </source>
</evidence>
<evidence type="ECO:0000256" key="15">
    <source>
        <dbReference type="ARBA" id="ARBA00041979"/>
    </source>
</evidence>
<dbReference type="Proteomes" id="UP000475385">
    <property type="component" value="Unassembled WGS sequence"/>
</dbReference>
<dbReference type="InterPro" id="IPR000086">
    <property type="entry name" value="NUDIX_hydrolase_dom"/>
</dbReference>
<comment type="catalytic activity">
    <reaction evidence="11">
        <text>8-oxo-GTP + H2O = 8-oxo-GMP + diphosphate + H(+)</text>
        <dbReference type="Rhea" id="RHEA:67616"/>
        <dbReference type="ChEBI" id="CHEBI:15377"/>
        <dbReference type="ChEBI" id="CHEBI:15378"/>
        <dbReference type="ChEBI" id="CHEBI:33019"/>
        <dbReference type="ChEBI" id="CHEBI:143553"/>
        <dbReference type="ChEBI" id="CHEBI:145694"/>
    </reaction>
</comment>
<evidence type="ECO:0000256" key="14">
    <source>
        <dbReference type="ARBA" id="ARBA00041592"/>
    </source>
</evidence>
<evidence type="ECO:0000256" key="13">
    <source>
        <dbReference type="ARBA" id="ARBA00040794"/>
    </source>
</evidence>
<evidence type="ECO:0000256" key="1">
    <source>
        <dbReference type="ARBA" id="ARBA00001946"/>
    </source>
</evidence>
<dbReference type="InterPro" id="IPR015797">
    <property type="entry name" value="NUDIX_hydrolase-like_dom_sf"/>
</dbReference>
<keyword evidence="5" id="KW-0479">Metal-binding</keyword>
<evidence type="ECO:0000256" key="17">
    <source>
        <dbReference type="SAM" id="MobiDB-lite"/>
    </source>
</evidence>
<keyword evidence="9" id="KW-0234">DNA repair</keyword>
<comment type="catalytic activity">
    <reaction evidence="10">
        <text>8-oxo-dGTP + H2O = 8-oxo-dGMP + diphosphate + H(+)</text>
        <dbReference type="Rhea" id="RHEA:31575"/>
        <dbReference type="ChEBI" id="CHEBI:15377"/>
        <dbReference type="ChEBI" id="CHEBI:15378"/>
        <dbReference type="ChEBI" id="CHEBI:33019"/>
        <dbReference type="ChEBI" id="CHEBI:63224"/>
        <dbReference type="ChEBI" id="CHEBI:77896"/>
        <dbReference type="EC" id="3.6.1.55"/>
    </reaction>
</comment>
<name>A0A6M1LLX8_9PROT</name>
<accession>A0A6M1LLX8</accession>
<dbReference type="PANTHER" id="PTHR47707">
    <property type="entry name" value="8-OXO-DGTP DIPHOSPHATASE"/>
    <property type="match status" value="1"/>
</dbReference>
<reference evidence="20 21" key="1">
    <citation type="submission" date="2020-02" db="EMBL/GenBank/DDBJ databases">
        <authorList>
            <person name="Kim H.M."/>
            <person name="Jeon C.O."/>
        </authorList>
    </citation>
    <scope>NUCLEOTIDE SEQUENCE [LARGE SCALE GENOMIC DNA]</scope>
    <source>
        <strain evidence="20 21">PeD5</strain>
    </source>
</reference>
<dbReference type="GO" id="GO:0044715">
    <property type="term" value="F:8-oxo-dGDP phosphatase activity"/>
    <property type="evidence" value="ECO:0007669"/>
    <property type="project" value="TreeGrafter"/>
</dbReference>
<dbReference type="PANTHER" id="PTHR47707:SF1">
    <property type="entry name" value="NUDIX HYDROLASE FAMILY PROTEIN"/>
    <property type="match status" value="1"/>
</dbReference>
<dbReference type="Gene3D" id="3.90.79.10">
    <property type="entry name" value="Nucleoside Triphosphate Pyrophosphohydrolase"/>
    <property type="match status" value="1"/>
</dbReference>
<proteinExistence type="inferred from homology"/>
<evidence type="ECO:0000259" key="18">
    <source>
        <dbReference type="PROSITE" id="PS51186"/>
    </source>
</evidence>
<sequence length="359" mass="38755">MATTSPLAPTASPPGDEPDPLAPPPFTPLRTERLTIRPLRPEDAADLHRLVNDWEVAKTLARVPFPYPRDLADEWIASTRAQMAAGQAWHLAITGLEGAGTAEEREVLVGCIGLTRDAAKREAELGYWVGRRFWGHGVGPEAAARIVSWAFAHIDVDRLVASALVDNERSQKLLGRIGFRDAGEGVRDFVARGGPMPVKLFAMTRADLPAPPAAPAAPAPALEDAPGKKILLVAACALIDGDGRVLLARRPEGKPLAGLWEFPGGKVHAGETPEAALIRELKEELAIDVAESCLAPFAFASHGYEKFHLLMPLYLCRRWSGPVTAVEGQALAWVRPQKLSDYAMPPADKPLVALLRDFL</sequence>
<dbReference type="SUPFAM" id="SSF55811">
    <property type="entry name" value="Nudix"/>
    <property type="match status" value="1"/>
</dbReference>
<dbReference type="GO" id="GO:0016747">
    <property type="term" value="F:acyltransferase activity, transferring groups other than amino-acyl groups"/>
    <property type="evidence" value="ECO:0007669"/>
    <property type="project" value="InterPro"/>
</dbReference>
<protein>
    <recommendedName>
        <fullName evidence="13">8-oxo-dGTP diphosphatase</fullName>
        <ecNumber evidence="12">3.6.1.55</ecNumber>
    </recommendedName>
    <alternativeName>
        <fullName evidence="16">7,8-dihydro-8-oxoguanine-triphosphatase</fullName>
    </alternativeName>
    <alternativeName>
        <fullName evidence="15">Mutator protein MutT</fullName>
    </alternativeName>
    <alternativeName>
        <fullName evidence="14">dGTP pyrophosphohydrolase</fullName>
    </alternativeName>
</protein>
<dbReference type="EMBL" id="JAAIKB010000005">
    <property type="protein sequence ID" value="NGM21358.1"/>
    <property type="molecule type" value="Genomic_DNA"/>
</dbReference>
<dbReference type="InterPro" id="IPR020476">
    <property type="entry name" value="Nudix_hydrolase"/>
</dbReference>
<dbReference type="Pfam" id="PF14815">
    <property type="entry name" value="NUDIX_4"/>
    <property type="match status" value="1"/>
</dbReference>
<comment type="similarity">
    <text evidence="2">Belongs to the Nudix hydrolase family.</text>
</comment>
<evidence type="ECO:0000256" key="8">
    <source>
        <dbReference type="ARBA" id="ARBA00022842"/>
    </source>
</evidence>
<dbReference type="SUPFAM" id="SSF55729">
    <property type="entry name" value="Acyl-CoA N-acyltransferases (Nat)"/>
    <property type="match status" value="1"/>
</dbReference>
<dbReference type="InterPro" id="IPR000182">
    <property type="entry name" value="GNAT_dom"/>
</dbReference>
<dbReference type="InterPro" id="IPR047127">
    <property type="entry name" value="MutT-like"/>
</dbReference>
<dbReference type="Gene3D" id="3.40.630.30">
    <property type="match status" value="1"/>
</dbReference>
<keyword evidence="8" id="KW-0460">Magnesium</keyword>
<dbReference type="CDD" id="cd03425">
    <property type="entry name" value="NUDIX_MutT_NudA_like"/>
    <property type="match status" value="1"/>
</dbReference>
<dbReference type="PROSITE" id="PS51462">
    <property type="entry name" value="NUDIX"/>
    <property type="match status" value="1"/>
</dbReference>
<comment type="cofactor">
    <cofactor evidence="1">
        <name>Mg(2+)</name>
        <dbReference type="ChEBI" id="CHEBI:18420"/>
    </cofactor>
</comment>
<dbReference type="GO" id="GO:0044716">
    <property type="term" value="F:8-oxo-GDP phosphatase activity"/>
    <property type="evidence" value="ECO:0007669"/>
    <property type="project" value="TreeGrafter"/>
</dbReference>
<comment type="caution">
    <text evidence="20">The sequence shown here is derived from an EMBL/GenBank/DDBJ whole genome shotgun (WGS) entry which is preliminary data.</text>
</comment>
<dbReference type="RefSeq" id="WP_164695251.1">
    <property type="nucleotide sequence ID" value="NZ_JAAIKB010000005.1"/>
</dbReference>
<organism evidence="20 21">
    <name type="scientific">Falsiroseomonas algicola</name>
    <dbReference type="NCBI Taxonomy" id="2716930"/>
    <lineage>
        <taxon>Bacteria</taxon>
        <taxon>Pseudomonadati</taxon>
        <taxon>Pseudomonadota</taxon>
        <taxon>Alphaproteobacteria</taxon>
        <taxon>Acetobacterales</taxon>
        <taxon>Roseomonadaceae</taxon>
        <taxon>Falsiroseomonas</taxon>
    </lineage>
</organism>
<evidence type="ECO:0000256" key="4">
    <source>
        <dbReference type="ARBA" id="ARBA00022705"/>
    </source>
</evidence>
<evidence type="ECO:0000256" key="3">
    <source>
        <dbReference type="ARBA" id="ARBA00022457"/>
    </source>
</evidence>
<dbReference type="Pfam" id="PF13302">
    <property type="entry name" value="Acetyltransf_3"/>
    <property type="match status" value="1"/>
</dbReference>
<feature type="domain" description="Nudix hydrolase" evidence="19">
    <location>
        <begin position="228"/>
        <end position="357"/>
    </location>
</feature>
<evidence type="ECO:0000256" key="6">
    <source>
        <dbReference type="ARBA" id="ARBA00022763"/>
    </source>
</evidence>
<dbReference type="EC" id="3.6.1.55" evidence="12"/>
<dbReference type="AlphaFoldDB" id="A0A6M1LLX8"/>
<gene>
    <name evidence="20" type="ORF">G3576_15145</name>
</gene>
<dbReference type="GO" id="GO:0035539">
    <property type="term" value="F:8-oxo-7,8-dihydrodeoxyguanosine triphosphate pyrophosphatase activity"/>
    <property type="evidence" value="ECO:0007669"/>
    <property type="project" value="UniProtKB-EC"/>
</dbReference>
<feature type="domain" description="N-acetyltransferase" evidence="18">
    <location>
        <begin position="34"/>
        <end position="211"/>
    </location>
</feature>
<dbReference type="GO" id="GO:0046872">
    <property type="term" value="F:metal ion binding"/>
    <property type="evidence" value="ECO:0007669"/>
    <property type="project" value="UniProtKB-KW"/>
</dbReference>
<dbReference type="GO" id="GO:0008413">
    <property type="term" value="F:8-oxo-7,8-dihydroguanosine triphosphate pyrophosphatase activity"/>
    <property type="evidence" value="ECO:0007669"/>
    <property type="project" value="TreeGrafter"/>
</dbReference>
<dbReference type="GO" id="GO:0006281">
    <property type="term" value="P:DNA repair"/>
    <property type="evidence" value="ECO:0007669"/>
    <property type="project" value="UniProtKB-KW"/>
</dbReference>
<dbReference type="InterPro" id="IPR016181">
    <property type="entry name" value="Acyl_CoA_acyltransferase"/>
</dbReference>
<dbReference type="PROSITE" id="PS51186">
    <property type="entry name" value="GNAT"/>
    <property type="match status" value="1"/>
</dbReference>
<keyword evidence="21" id="KW-1185">Reference proteome</keyword>
<evidence type="ECO:0000313" key="21">
    <source>
        <dbReference type="Proteomes" id="UP000475385"/>
    </source>
</evidence>
<dbReference type="FunFam" id="3.90.79.10:FF:000014">
    <property type="entry name" value="8-oxo-dGTP diphosphatase MutT"/>
    <property type="match status" value="1"/>
</dbReference>
<evidence type="ECO:0000313" key="20">
    <source>
        <dbReference type="EMBL" id="NGM21358.1"/>
    </source>
</evidence>
<evidence type="ECO:0000256" key="11">
    <source>
        <dbReference type="ARBA" id="ARBA00036904"/>
    </source>
</evidence>
<evidence type="ECO:0000256" key="10">
    <source>
        <dbReference type="ARBA" id="ARBA00035861"/>
    </source>
</evidence>
<evidence type="ECO:0000256" key="9">
    <source>
        <dbReference type="ARBA" id="ARBA00023204"/>
    </source>
</evidence>
<evidence type="ECO:0000256" key="2">
    <source>
        <dbReference type="ARBA" id="ARBA00005582"/>
    </source>
</evidence>
<evidence type="ECO:0000259" key="19">
    <source>
        <dbReference type="PROSITE" id="PS51462"/>
    </source>
</evidence>
<keyword evidence="3" id="KW-0515">Mutator protein</keyword>
<feature type="compositionally biased region" description="Low complexity" evidence="17">
    <location>
        <begin position="1"/>
        <end position="14"/>
    </location>
</feature>
<reference evidence="20 21" key="2">
    <citation type="submission" date="2020-03" db="EMBL/GenBank/DDBJ databases">
        <title>Roseomonas stagni sp. nov., isolated from pond water in Japan.</title>
        <authorList>
            <person name="Furuhata K."/>
            <person name="Miyamoto H."/>
            <person name="Goto K."/>
        </authorList>
    </citation>
    <scope>NUCLEOTIDE SEQUENCE [LARGE SCALE GENOMIC DNA]</scope>
    <source>
        <strain evidence="20 21">PeD5</strain>
    </source>
</reference>
<keyword evidence="6" id="KW-0227">DNA damage</keyword>
<keyword evidence="4" id="KW-0235">DNA replication</keyword>
<evidence type="ECO:0000256" key="16">
    <source>
        <dbReference type="ARBA" id="ARBA00042798"/>
    </source>
</evidence>
<evidence type="ECO:0000256" key="5">
    <source>
        <dbReference type="ARBA" id="ARBA00022723"/>
    </source>
</evidence>
<keyword evidence="7" id="KW-0378">Hydrolase</keyword>
<dbReference type="InterPro" id="IPR029119">
    <property type="entry name" value="MutY_C"/>
</dbReference>
<evidence type="ECO:0000256" key="7">
    <source>
        <dbReference type="ARBA" id="ARBA00022801"/>
    </source>
</evidence>
<dbReference type="PRINTS" id="PR00502">
    <property type="entry name" value="NUDIXFAMILY"/>
</dbReference>